<dbReference type="InterPro" id="IPR036237">
    <property type="entry name" value="Xyl_isomerase-like_sf"/>
</dbReference>
<dbReference type="KEGG" id="acad:UA74_19985"/>
<dbReference type="InterPro" id="IPR050312">
    <property type="entry name" value="IolE/XylAMocC-like"/>
</dbReference>
<accession>A0AAC9LFW4</accession>
<dbReference type="RefSeq" id="WP_075765160.1">
    <property type="nucleotide sequence ID" value="NZ_CP016076.1"/>
</dbReference>
<name>A0AAC9LFW4_9PSEU</name>
<gene>
    <name evidence="2" type="ORF">UA74_19985</name>
</gene>
<keyword evidence="2" id="KW-0413">Isomerase</keyword>
<dbReference type="EMBL" id="CP016076">
    <property type="protein sequence ID" value="APU16022.1"/>
    <property type="molecule type" value="Genomic_DNA"/>
</dbReference>
<evidence type="ECO:0000259" key="1">
    <source>
        <dbReference type="Pfam" id="PF01261"/>
    </source>
</evidence>
<evidence type="ECO:0000313" key="3">
    <source>
        <dbReference type="Proteomes" id="UP000185511"/>
    </source>
</evidence>
<proteinExistence type="predicted"/>
<keyword evidence="3" id="KW-1185">Reference proteome</keyword>
<dbReference type="AlphaFoldDB" id="A0AAC9LFW4"/>
<sequence>MTIGLSTYAFFWRLSDRMPRPLSLTEALAETRALGVSLFQICDHPELERMSTAELRELRTVADGLGLTLELGTRGLHPDHLRRYLEIARILDVRLLRSMMNSGEDRPSPETAEDRLRTVLPEFAAQGVTLALETYEQVPTATLLRLIERIDSPNLGVCLDPGNVVAALEHPVSVVETTASRVVNVHVKDFAFSRKDGWVGFTLAGAPLGTGLLDYDHLIRTVDPEARGVNQVIEHWLPWQGDPATTRLLEEQWTRHNIEFLKERTS</sequence>
<dbReference type="GO" id="GO:0016853">
    <property type="term" value="F:isomerase activity"/>
    <property type="evidence" value="ECO:0007669"/>
    <property type="project" value="UniProtKB-KW"/>
</dbReference>
<dbReference type="Pfam" id="PF01261">
    <property type="entry name" value="AP_endonuc_2"/>
    <property type="match status" value="1"/>
</dbReference>
<dbReference type="InterPro" id="IPR013022">
    <property type="entry name" value="Xyl_isomerase-like_TIM-brl"/>
</dbReference>
<protein>
    <submittedName>
        <fullName evidence="2">Sugar phosphate isomerase/epimerase</fullName>
    </submittedName>
</protein>
<dbReference type="PANTHER" id="PTHR12110">
    <property type="entry name" value="HYDROXYPYRUVATE ISOMERASE"/>
    <property type="match status" value="1"/>
</dbReference>
<dbReference type="Gene3D" id="3.20.20.150">
    <property type="entry name" value="Divalent-metal-dependent TIM barrel enzymes"/>
    <property type="match status" value="1"/>
</dbReference>
<evidence type="ECO:0000313" key="2">
    <source>
        <dbReference type="EMBL" id="APU16022.1"/>
    </source>
</evidence>
<dbReference type="Proteomes" id="UP000185511">
    <property type="component" value="Chromosome"/>
</dbReference>
<organism evidence="2 3">
    <name type="scientific">Actinoalloteichus fjordicus</name>
    <dbReference type="NCBI Taxonomy" id="1612552"/>
    <lineage>
        <taxon>Bacteria</taxon>
        <taxon>Bacillati</taxon>
        <taxon>Actinomycetota</taxon>
        <taxon>Actinomycetes</taxon>
        <taxon>Pseudonocardiales</taxon>
        <taxon>Pseudonocardiaceae</taxon>
        <taxon>Actinoalloteichus</taxon>
    </lineage>
</organism>
<dbReference type="SUPFAM" id="SSF51658">
    <property type="entry name" value="Xylose isomerase-like"/>
    <property type="match status" value="1"/>
</dbReference>
<feature type="domain" description="Xylose isomerase-like TIM barrel" evidence="1">
    <location>
        <begin position="29"/>
        <end position="263"/>
    </location>
</feature>
<dbReference type="PANTHER" id="PTHR12110:SF52">
    <property type="entry name" value="XYLOSE ISOMERASE"/>
    <property type="match status" value="1"/>
</dbReference>
<reference evidence="3" key="1">
    <citation type="submission" date="2016-06" db="EMBL/GenBank/DDBJ databases">
        <title>Complete genome sequence of Actinoalloteichus fjordicus DSM 46855 (=ADI127-17), type strain of the new species Actinoalloteichus fjordicus.</title>
        <authorList>
            <person name="Ruckert C."/>
            <person name="Nouioui I."/>
            <person name="Willmese J."/>
            <person name="van Wezel G."/>
            <person name="Klenk H.-P."/>
            <person name="Kalinowski J."/>
            <person name="Zotchev S.B."/>
        </authorList>
    </citation>
    <scope>NUCLEOTIDE SEQUENCE [LARGE SCALE GENOMIC DNA]</scope>
    <source>
        <strain evidence="3">ADI127-7</strain>
    </source>
</reference>